<dbReference type="InterPro" id="IPR004838">
    <property type="entry name" value="NHTrfase_class1_PyrdxlP-BS"/>
</dbReference>
<dbReference type="RefSeq" id="WP_052216517.1">
    <property type="nucleotide sequence ID" value="NZ_LGTE01000001.1"/>
</dbReference>
<comment type="similarity">
    <text evidence="4">Belongs to the class-I pyridoxal-phosphate-dependent aminotransferase family.</text>
</comment>
<feature type="domain" description="Aminotransferase class I/classII large" evidence="5">
    <location>
        <begin position="31"/>
        <end position="374"/>
    </location>
</feature>
<evidence type="ECO:0000256" key="3">
    <source>
        <dbReference type="ARBA" id="ARBA00022679"/>
    </source>
</evidence>
<dbReference type="InterPro" id="IPR050881">
    <property type="entry name" value="LL-DAP_aminotransferase"/>
</dbReference>
<gene>
    <name evidence="6" type="ORF">Tfer_0240</name>
</gene>
<dbReference type="InterPro" id="IPR015421">
    <property type="entry name" value="PyrdxlP-dep_Trfase_major"/>
</dbReference>
<dbReference type="EMBL" id="LGTE01000001">
    <property type="protein sequence ID" value="KNZ71162.1"/>
    <property type="molecule type" value="Genomic_DNA"/>
</dbReference>
<dbReference type="SUPFAM" id="SSF53383">
    <property type="entry name" value="PLP-dependent transferases"/>
    <property type="match status" value="1"/>
</dbReference>
<protein>
    <recommendedName>
        <fullName evidence="4">Aminotransferase</fullName>
        <ecNumber evidence="4">2.6.1.-</ecNumber>
    </recommendedName>
</protein>
<dbReference type="Proteomes" id="UP000037175">
    <property type="component" value="Unassembled WGS sequence"/>
</dbReference>
<accession>A0A0L6W6F3</accession>
<dbReference type="PANTHER" id="PTHR42832:SF3">
    <property type="entry name" value="L-GLUTAMINE--4-(METHYLSULFANYL)-2-OXOBUTANOATE AMINOTRANSFERASE"/>
    <property type="match status" value="1"/>
</dbReference>
<dbReference type="PROSITE" id="PS00105">
    <property type="entry name" value="AA_TRANSFER_CLASS_1"/>
    <property type="match status" value="1"/>
</dbReference>
<dbReference type="Pfam" id="PF00155">
    <property type="entry name" value="Aminotran_1_2"/>
    <property type="match status" value="1"/>
</dbReference>
<evidence type="ECO:0000313" key="6">
    <source>
        <dbReference type="EMBL" id="KNZ71162.1"/>
    </source>
</evidence>
<dbReference type="NCBIfam" id="NF006756">
    <property type="entry name" value="PRK09276.1"/>
    <property type="match status" value="1"/>
</dbReference>
<dbReference type="EC" id="2.6.1.-" evidence="4"/>
<proteinExistence type="inferred from homology"/>
<dbReference type="CDD" id="cd00609">
    <property type="entry name" value="AAT_like"/>
    <property type="match status" value="1"/>
</dbReference>
<dbReference type="Gene3D" id="3.90.1150.10">
    <property type="entry name" value="Aspartate Aminotransferase, domain 1"/>
    <property type="match status" value="1"/>
</dbReference>
<evidence type="ECO:0000313" key="7">
    <source>
        <dbReference type="Proteomes" id="UP000037175"/>
    </source>
</evidence>
<comment type="cofactor">
    <cofactor evidence="1 4">
        <name>pyridoxal 5'-phosphate</name>
        <dbReference type="ChEBI" id="CHEBI:597326"/>
    </cofactor>
</comment>
<dbReference type="GO" id="GO:0030170">
    <property type="term" value="F:pyridoxal phosphate binding"/>
    <property type="evidence" value="ECO:0007669"/>
    <property type="project" value="InterPro"/>
</dbReference>
<organism evidence="6 7">
    <name type="scientific">Thermincola ferriacetica</name>
    <dbReference type="NCBI Taxonomy" id="281456"/>
    <lineage>
        <taxon>Bacteria</taxon>
        <taxon>Bacillati</taxon>
        <taxon>Bacillota</taxon>
        <taxon>Clostridia</taxon>
        <taxon>Eubacteriales</taxon>
        <taxon>Thermincolaceae</taxon>
        <taxon>Thermincola</taxon>
    </lineage>
</organism>
<reference evidence="7" key="1">
    <citation type="submission" date="2015-07" db="EMBL/GenBank/DDBJ databases">
        <title>Complete Genome of Thermincola ferriacetica strain Z-0001T.</title>
        <authorList>
            <person name="Lusk B."/>
            <person name="Badalamenti J.P."/>
            <person name="Parameswaran P."/>
            <person name="Bond D.R."/>
            <person name="Torres C.I."/>
        </authorList>
    </citation>
    <scope>NUCLEOTIDE SEQUENCE [LARGE SCALE GENOMIC DNA]</scope>
    <source>
        <strain evidence="7">Z-0001</strain>
    </source>
</reference>
<dbReference type="Gene3D" id="3.40.640.10">
    <property type="entry name" value="Type I PLP-dependent aspartate aminotransferase-like (Major domain)"/>
    <property type="match status" value="1"/>
</dbReference>
<dbReference type="InterPro" id="IPR004839">
    <property type="entry name" value="Aminotransferase_I/II_large"/>
</dbReference>
<evidence type="ECO:0000256" key="1">
    <source>
        <dbReference type="ARBA" id="ARBA00001933"/>
    </source>
</evidence>
<dbReference type="GO" id="GO:0008483">
    <property type="term" value="F:transaminase activity"/>
    <property type="evidence" value="ECO:0007669"/>
    <property type="project" value="UniProtKB-KW"/>
</dbReference>
<keyword evidence="3 4" id="KW-0808">Transferase</keyword>
<evidence type="ECO:0000256" key="2">
    <source>
        <dbReference type="ARBA" id="ARBA00022576"/>
    </source>
</evidence>
<comment type="caution">
    <text evidence="6">The sequence shown here is derived from an EMBL/GenBank/DDBJ whole genome shotgun (WGS) entry which is preliminary data.</text>
</comment>
<name>A0A0L6W6F3_9FIRM</name>
<dbReference type="InterPro" id="IPR015422">
    <property type="entry name" value="PyrdxlP-dep_Trfase_small"/>
</dbReference>
<evidence type="ECO:0000256" key="4">
    <source>
        <dbReference type="RuleBase" id="RU000481"/>
    </source>
</evidence>
<keyword evidence="7" id="KW-1185">Reference proteome</keyword>
<evidence type="ECO:0000259" key="5">
    <source>
        <dbReference type="Pfam" id="PF00155"/>
    </source>
</evidence>
<dbReference type="PANTHER" id="PTHR42832">
    <property type="entry name" value="AMINO ACID AMINOTRANSFERASE"/>
    <property type="match status" value="1"/>
</dbReference>
<dbReference type="InterPro" id="IPR015424">
    <property type="entry name" value="PyrdxlP-dep_Trfase"/>
</dbReference>
<keyword evidence="2 4" id="KW-0032">Aminotransferase</keyword>
<dbReference type="AlphaFoldDB" id="A0A0L6W6F3"/>
<dbReference type="PATRIC" id="fig|281456.6.peg.250"/>
<sequence>MERARRLENLTSAIFAEIDLLKAKVAKTGKEIINLGIGSPDQPPAKHVQEALLKGVQNLNNYGYPTSRGLFLLRETITHWYKKRFGVSIDPEKETLVLMGSQDGLGHLPLGYLDEGDIALVPDPGYPVYAAGVRLAGGKIYPMPLLKENAFLPDLQAIPEEIARQAKMMILNYPNNPVAAVANYDFFRSVVEFAKKYDILVCHDVAYSELAFDGYKPMSFLEIPGAKDIGVEFHSVSKTYNMAGCRLGFVVGNAEAIDTLACIKSNIDYGVFLPVQEAGIAALTGPQDIVRQNVENYRRRRDLLIEGLAKIGWYVDKPLATMFVWAPLPADYTSSVQFARQLLEKTGVVVVPGIAFGGQGEGYVRIALVQEEEIIAKAVQLIGENFKF</sequence>